<sequence length="116" mass="12683">MKLLVDEDSQARRLLDALRQAGHDVLSVAELGCNGLPDAQVFAQAQSQGRTLLTHNVADFLALARQADGHTGVLAIFRDGNPRHTMDYGHIVRAIDALQAAGLPVQGQFHILNHWR</sequence>
<name>A0ABV6PMG1_9BURK</name>
<comment type="caution">
    <text evidence="2">The sequence shown here is derived from an EMBL/GenBank/DDBJ whole genome shotgun (WGS) entry which is preliminary data.</text>
</comment>
<feature type="domain" description="DUF5615" evidence="1">
    <location>
        <begin position="1"/>
        <end position="96"/>
    </location>
</feature>
<gene>
    <name evidence="2" type="ORF">ACFFGG_00465</name>
</gene>
<proteinExistence type="predicted"/>
<evidence type="ECO:0000259" key="1">
    <source>
        <dbReference type="Pfam" id="PF18480"/>
    </source>
</evidence>
<evidence type="ECO:0000313" key="2">
    <source>
        <dbReference type="EMBL" id="MFC0591018.1"/>
    </source>
</evidence>
<dbReference type="InterPro" id="IPR041049">
    <property type="entry name" value="DUF5615"/>
</dbReference>
<dbReference type="EMBL" id="JBHLTN010000002">
    <property type="protein sequence ID" value="MFC0591018.1"/>
    <property type="molecule type" value="Genomic_DNA"/>
</dbReference>
<keyword evidence="3" id="KW-1185">Reference proteome</keyword>
<reference evidence="2 3" key="1">
    <citation type="submission" date="2024-09" db="EMBL/GenBank/DDBJ databases">
        <authorList>
            <person name="Sun Q."/>
            <person name="Mori K."/>
        </authorList>
    </citation>
    <scope>NUCLEOTIDE SEQUENCE [LARGE SCALE GENOMIC DNA]</scope>
    <source>
        <strain evidence="2 3">NCAIM B.02336</strain>
    </source>
</reference>
<dbReference type="Pfam" id="PF18480">
    <property type="entry name" value="DUF5615"/>
    <property type="match status" value="1"/>
</dbReference>
<evidence type="ECO:0000313" key="3">
    <source>
        <dbReference type="Proteomes" id="UP001589834"/>
    </source>
</evidence>
<organism evidence="2 3">
    <name type="scientific">Ottowia pentelensis</name>
    <dbReference type="NCBI Taxonomy" id="511108"/>
    <lineage>
        <taxon>Bacteria</taxon>
        <taxon>Pseudomonadati</taxon>
        <taxon>Pseudomonadota</taxon>
        <taxon>Betaproteobacteria</taxon>
        <taxon>Burkholderiales</taxon>
        <taxon>Comamonadaceae</taxon>
        <taxon>Ottowia</taxon>
    </lineage>
</organism>
<dbReference type="Proteomes" id="UP001589834">
    <property type="component" value="Unassembled WGS sequence"/>
</dbReference>
<dbReference type="RefSeq" id="WP_377478617.1">
    <property type="nucleotide sequence ID" value="NZ_JBHLTN010000002.1"/>
</dbReference>
<protein>
    <submittedName>
        <fullName evidence="2">DUF5615 family PIN-like protein</fullName>
    </submittedName>
</protein>
<accession>A0ABV6PMG1</accession>